<feature type="region of interest" description="Disordered" evidence="2">
    <location>
        <begin position="466"/>
        <end position="515"/>
    </location>
</feature>
<organism evidence="3 4">
    <name type="scientific">Intoshia linei</name>
    <dbReference type="NCBI Taxonomy" id="1819745"/>
    <lineage>
        <taxon>Eukaryota</taxon>
        <taxon>Metazoa</taxon>
        <taxon>Spiralia</taxon>
        <taxon>Lophotrochozoa</taxon>
        <taxon>Mesozoa</taxon>
        <taxon>Orthonectida</taxon>
        <taxon>Rhopaluridae</taxon>
        <taxon>Intoshia</taxon>
    </lineage>
</organism>
<dbReference type="OrthoDB" id="6432391at2759"/>
<dbReference type="PANTHER" id="PTHR21974:SF2">
    <property type="entry name" value="RE15880P"/>
    <property type="match status" value="1"/>
</dbReference>
<protein>
    <submittedName>
        <fullName evidence="3">Uncharacterized protein</fullName>
    </submittedName>
</protein>
<proteinExistence type="predicted"/>
<evidence type="ECO:0000256" key="1">
    <source>
        <dbReference type="SAM" id="Coils"/>
    </source>
</evidence>
<name>A0A177B6N1_9BILA</name>
<sequence>MGCAESSVTFEQPRQVPFNNQISPAYNQQNVTPTVLTFNPINPEEDIALFKTMTPEELMQEYMKIENEINSLESKNVQMMYETKLRTLDNIADKLNVINQNTLQMTGNEIIHDDNIFKYEYNAILQQKDQINYELQTLQPDVQRIRYLYKKLDNLLCFVYQGDYGSEKENNLEKNYETIEVKREKLSAWLNVWLQGKNIIQHAMNQFSTGCQYFSSIKTVSQTDSITRVLYATNARNQFIAGLQNLTLLHQLIYIIELPYCKKEEIVTVWNALNNIYNDILHDDRCQYALSCYLSCYSRIVALMKWTDKVIESIEVELVSTNNETEIAAKSLRNERLLLMKEKMGIKDIAKHVTFDFSKKKSNLADKHEEPFKAMKEIDDANNQNIKIDKNMDPYSLGGSNVNIVEDNAPLPTNLFDNIDLIRRTHLTHEEKHGDARLVNRVQNTEKVEERIAKLKAVSPIVPSKTLHSTEIDKPNETIPKVEETKQPNIKDDITHEKSRETIEQNSEVEPESKV</sequence>
<keyword evidence="4" id="KW-1185">Reference proteome</keyword>
<reference evidence="3 4" key="1">
    <citation type="submission" date="2016-04" db="EMBL/GenBank/DDBJ databases">
        <title>The genome of Intoshia linei affirms orthonectids as highly simplified spiralians.</title>
        <authorList>
            <person name="Mikhailov K.V."/>
            <person name="Slusarev G.S."/>
            <person name="Nikitin M.A."/>
            <person name="Logacheva M.D."/>
            <person name="Penin A."/>
            <person name="Aleoshin V."/>
            <person name="Panchin Y.V."/>
        </authorList>
    </citation>
    <scope>NUCLEOTIDE SEQUENCE [LARGE SCALE GENOMIC DNA]</scope>
    <source>
        <strain evidence="3">Intl2013</strain>
        <tissue evidence="3">Whole animal</tissue>
    </source>
</reference>
<evidence type="ECO:0000313" key="3">
    <source>
        <dbReference type="EMBL" id="OAF69303.1"/>
    </source>
</evidence>
<keyword evidence="1" id="KW-0175">Coiled coil</keyword>
<dbReference type="GO" id="GO:0005929">
    <property type="term" value="C:cilium"/>
    <property type="evidence" value="ECO:0007669"/>
    <property type="project" value="TreeGrafter"/>
</dbReference>
<gene>
    <name evidence="3" type="ORF">A3Q56_02881</name>
</gene>
<dbReference type="PANTHER" id="PTHR21974">
    <property type="entry name" value="RE15880P"/>
    <property type="match status" value="1"/>
</dbReference>
<evidence type="ECO:0000313" key="4">
    <source>
        <dbReference type="Proteomes" id="UP000078046"/>
    </source>
</evidence>
<feature type="compositionally biased region" description="Basic and acidic residues" evidence="2">
    <location>
        <begin position="468"/>
        <end position="503"/>
    </location>
</feature>
<accession>A0A177B6N1</accession>
<dbReference type="EMBL" id="LWCA01000304">
    <property type="protein sequence ID" value="OAF69303.1"/>
    <property type="molecule type" value="Genomic_DNA"/>
</dbReference>
<comment type="caution">
    <text evidence="3">The sequence shown here is derived from an EMBL/GenBank/DDBJ whole genome shotgun (WGS) entry which is preliminary data.</text>
</comment>
<feature type="coiled-coil region" evidence="1">
    <location>
        <begin position="55"/>
        <end position="82"/>
    </location>
</feature>
<dbReference type="Proteomes" id="UP000078046">
    <property type="component" value="Unassembled WGS sequence"/>
</dbReference>
<evidence type="ECO:0000256" key="2">
    <source>
        <dbReference type="SAM" id="MobiDB-lite"/>
    </source>
</evidence>
<dbReference type="AlphaFoldDB" id="A0A177B6N1"/>